<evidence type="ECO:0000256" key="1">
    <source>
        <dbReference type="SAM" id="Phobius"/>
    </source>
</evidence>
<accession>A0A395MNF8</accession>
<keyword evidence="3" id="KW-1185">Reference proteome</keyword>
<dbReference type="STRING" id="2594813.A0A395MNF8"/>
<feature type="transmembrane region" description="Helical" evidence="1">
    <location>
        <begin position="12"/>
        <end position="33"/>
    </location>
</feature>
<dbReference type="Gene3D" id="2.160.20.10">
    <property type="entry name" value="Single-stranded right-handed beta-helix, Pectin lyase-like"/>
    <property type="match status" value="1"/>
</dbReference>
<evidence type="ECO:0000313" key="2">
    <source>
        <dbReference type="EMBL" id="RFN49085.1"/>
    </source>
</evidence>
<keyword evidence="1" id="KW-0812">Transmembrane</keyword>
<organism evidence="2 3">
    <name type="scientific">Fusarium flagelliforme</name>
    <dbReference type="NCBI Taxonomy" id="2675880"/>
    <lineage>
        <taxon>Eukaryota</taxon>
        <taxon>Fungi</taxon>
        <taxon>Dikarya</taxon>
        <taxon>Ascomycota</taxon>
        <taxon>Pezizomycotina</taxon>
        <taxon>Sordariomycetes</taxon>
        <taxon>Hypocreomycetidae</taxon>
        <taxon>Hypocreales</taxon>
        <taxon>Nectriaceae</taxon>
        <taxon>Fusarium</taxon>
        <taxon>Fusarium incarnatum-equiseti species complex</taxon>
    </lineage>
</organism>
<dbReference type="InterPro" id="IPR011050">
    <property type="entry name" value="Pectin_lyase_fold/virulence"/>
</dbReference>
<dbReference type="EMBL" id="PXXK01000188">
    <property type="protein sequence ID" value="RFN49085.1"/>
    <property type="molecule type" value="Genomic_DNA"/>
</dbReference>
<dbReference type="AlphaFoldDB" id="A0A395MNF8"/>
<comment type="caution">
    <text evidence="2">The sequence shown here is derived from an EMBL/GenBank/DDBJ whole genome shotgun (WGS) entry which is preliminary data.</text>
</comment>
<gene>
    <name evidence="2" type="ORF">FIE12Z_6726</name>
</gene>
<keyword evidence="1" id="KW-1133">Transmembrane helix</keyword>
<dbReference type="Proteomes" id="UP000265631">
    <property type="component" value="Unassembled WGS sequence"/>
</dbReference>
<reference evidence="2 3" key="1">
    <citation type="journal article" date="2018" name="PLoS Pathog.">
        <title>Evolution of structural diversity of trichothecenes, a family of toxins produced by plant pathogenic and entomopathogenic fungi.</title>
        <authorList>
            <person name="Proctor R.H."/>
            <person name="McCormick S.P."/>
            <person name="Kim H.S."/>
            <person name="Cardoza R.E."/>
            <person name="Stanley A.M."/>
            <person name="Lindo L."/>
            <person name="Kelly A."/>
            <person name="Brown D.W."/>
            <person name="Lee T."/>
            <person name="Vaughan M.M."/>
            <person name="Alexander N.J."/>
            <person name="Busman M."/>
            <person name="Gutierrez S."/>
        </authorList>
    </citation>
    <scope>NUCLEOTIDE SEQUENCE [LARGE SCALE GENOMIC DNA]</scope>
    <source>
        <strain evidence="2 3">NRRL 13405</strain>
    </source>
</reference>
<proteinExistence type="predicted"/>
<keyword evidence="1" id="KW-0472">Membrane</keyword>
<sequence length="510" mass="55145">MPLPRQCFSRWVIFIIVGCFVVVVVTCGTYFGLAKRKRHSFDWTAIVSDRGDVLPDFSFAGYHASAIILPSGDGANITLAFNGSVDDVGPLIQEAVDKMAALGGGAVLLPEGRWPMSAGVNITSNVVVAGAGSDKTVLVLQERPSQPVFTLGTPNNGTKPRYGSRSNITNDYVPIGSSSLDVVNSAGFAADQFVYVSRSATESWIRGNGMSGLVRDDAEQTWIPVGKRIMAPNQISSVYGTNVTLKIPLTDNLDADYTQPELIVYTPPYMNEEMGIRDLGIEVPDTCSGAPMSDKTCNSPAVHFPSWTVDSWASGLSLKGFNKFFQIDQDASRITIQNCTMNRDKDIQGAALPFDILIQGSQVLVQDCAQVGSPEARCFTVGTGSLTPGPNAVLRHKTKSDAQTIYPHQRWAHGLLVEDSSVKTLFVDRGIKGSGHGWSINGGVGWNLDGSVDFESPPLGINWCVGCNDPKGNATFIESGKRVDPQSLFMAQLEERNIYRQDGDNEEYNE</sequence>
<evidence type="ECO:0008006" key="4">
    <source>
        <dbReference type="Google" id="ProtNLM"/>
    </source>
</evidence>
<dbReference type="InterPro" id="IPR012334">
    <property type="entry name" value="Pectin_lyas_fold"/>
</dbReference>
<name>A0A395MNF8_9HYPO</name>
<protein>
    <recommendedName>
        <fullName evidence="4">Pectate lyase superfamily protein domain-containing protein</fullName>
    </recommendedName>
</protein>
<evidence type="ECO:0000313" key="3">
    <source>
        <dbReference type="Proteomes" id="UP000265631"/>
    </source>
</evidence>
<dbReference type="SUPFAM" id="SSF51126">
    <property type="entry name" value="Pectin lyase-like"/>
    <property type="match status" value="1"/>
</dbReference>